<evidence type="ECO:0000256" key="1">
    <source>
        <dbReference type="ARBA" id="ARBA00022722"/>
    </source>
</evidence>
<gene>
    <name evidence="7" type="ORF">GGP45_002991</name>
    <name evidence="6" type="ORF">GGP61_002685</name>
</gene>
<dbReference type="EMBL" id="JANUAE010000010">
    <property type="protein sequence ID" value="MCS3711059.1"/>
    <property type="molecule type" value="Genomic_DNA"/>
</dbReference>
<dbReference type="Pfam" id="PF00565">
    <property type="entry name" value="SNase"/>
    <property type="match status" value="1"/>
</dbReference>
<dbReference type="Proteomes" id="UP001155144">
    <property type="component" value="Unassembled WGS sequence"/>
</dbReference>
<evidence type="ECO:0000256" key="3">
    <source>
        <dbReference type="ARBA" id="ARBA00022801"/>
    </source>
</evidence>
<feature type="transmembrane region" description="Helical" evidence="4">
    <location>
        <begin position="20"/>
        <end position="39"/>
    </location>
</feature>
<dbReference type="InterPro" id="IPR016071">
    <property type="entry name" value="Staphylococal_nuclease_OB-fold"/>
</dbReference>
<keyword evidence="4" id="KW-0472">Membrane</keyword>
<dbReference type="PANTHER" id="PTHR12302:SF3">
    <property type="entry name" value="SERINE_THREONINE-PROTEIN KINASE 31"/>
    <property type="match status" value="1"/>
</dbReference>
<evidence type="ECO:0000256" key="2">
    <source>
        <dbReference type="ARBA" id="ARBA00022759"/>
    </source>
</evidence>
<evidence type="ECO:0000259" key="5">
    <source>
        <dbReference type="PROSITE" id="PS50830"/>
    </source>
</evidence>
<keyword evidence="4" id="KW-0812">Transmembrane</keyword>
<name>A0A9X2V7B7_9BACT</name>
<keyword evidence="4" id="KW-1133">Transmembrane helix</keyword>
<reference evidence="7" key="1">
    <citation type="submission" date="2022-08" db="EMBL/GenBank/DDBJ databases">
        <title>Genomic Encyclopedia of Type Strains, Phase V (KMG-V): Genome sequencing to study the core and pangenomes of soil and plant-associated prokaryotes.</title>
        <authorList>
            <person name="Whitman W."/>
        </authorList>
    </citation>
    <scope>NUCLEOTIDE SEQUENCE</scope>
    <source>
        <strain evidence="7">SP3026</strain>
        <strain evidence="6">SP3049</strain>
    </source>
</reference>
<dbReference type="SUPFAM" id="SSF50199">
    <property type="entry name" value="Staphylococcal nuclease"/>
    <property type="match status" value="1"/>
</dbReference>
<comment type="caution">
    <text evidence="7">The sequence shown here is derived from an EMBL/GenBank/DDBJ whole genome shotgun (WGS) entry which is preliminary data.</text>
</comment>
<evidence type="ECO:0000313" key="7">
    <source>
        <dbReference type="EMBL" id="MCS4122627.1"/>
    </source>
</evidence>
<dbReference type="GO" id="GO:0016787">
    <property type="term" value="F:hydrolase activity"/>
    <property type="evidence" value="ECO:0007669"/>
    <property type="project" value="UniProtKB-KW"/>
</dbReference>
<dbReference type="InterPro" id="IPR035437">
    <property type="entry name" value="SNase_OB-fold_sf"/>
</dbReference>
<organism evidence="7 8">
    <name type="scientific">Salinibacter ruber</name>
    <dbReference type="NCBI Taxonomy" id="146919"/>
    <lineage>
        <taxon>Bacteria</taxon>
        <taxon>Pseudomonadati</taxon>
        <taxon>Rhodothermota</taxon>
        <taxon>Rhodothermia</taxon>
        <taxon>Rhodothermales</taxon>
        <taxon>Salinibacteraceae</taxon>
        <taxon>Salinibacter</taxon>
    </lineage>
</organism>
<dbReference type="SMART" id="SM00318">
    <property type="entry name" value="SNc"/>
    <property type="match status" value="1"/>
</dbReference>
<sequence length="179" mass="20468">MHTRIPIAVGSGGRRSVSAWAWRGVLAGLALLLWGPLLARGQSYVGKGHRVLDGDTIYLLRETGQIVRVELYGIDAPERGQPFADAAARAVRRVVFRTDVRARAETDGPDGRSLFVVRMDDRVLNEHLLRRGLAWWDRRQAPHADRYRRLEQRARANERGLWAQPDPVPPWTWRGRDHR</sequence>
<protein>
    <submittedName>
        <fullName evidence="7">Endonuclease YncB(Thermonuclease family)</fullName>
    </submittedName>
</protein>
<keyword evidence="2 7" id="KW-0255">Endonuclease</keyword>
<dbReference type="PROSITE" id="PS50830">
    <property type="entry name" value="TNASE_3"/>
    <property type="match status" value="1"/>
</dbReference>
<dbReference type="EMBL" id="JANUBL010000007">
    <property type="protein sequence ID" value="MCS4122627.1"/>
    <property type="molecule type" value="Genomic_DNA"/>
</dbReference>
<keyword evidence="1" id="KW-0540">Nuclease</keyword>
<feature type="domain" description="TNase-like" evidence="5">
    <location>
        <begin position="42"/>
        <end position="164"/>
    </location>
</feature>
<dbReference type="AlphaFoldDB" id="A0A9X2V7B7"/>
<evidence type="ECO:0000313" key="8">
    <source>
        <dbReference type="Proteomes" id="UP001155144"/>
    </source>
</evidence>
<keyword evidence="3" id="KW-0378">Hydrolase</keyword>
<dbReference type="Gene3D" id="2.40.50.90">
    <property type="match status" value="1"/>
</dbReference>
<evidence type="ECO:0000313" key="6">
    <source>
        <dbReference type="EMBL" id="MCS3711059.1"/>
    </source>
</evidence>
<evidence type="ECO:0000256" key="4">
    <source>
        <dbReference type="SAM" id="Phobius"/>
    </source>
</evidence>
<dbReference type="GO" id="GO:0004519">
    <property type="term" value="F:endonuclease activity"/>
    <property type="evidence" value="ECO:0007669"/>
    <property type="project" value="UniProtKB-KW"/>
</dbReference>
<proteinExistence type="predicted"/>
<dbReference type="PANTHER" id="PTHR12302">
    <property type="entry name" value="EBNA2 BINDING PROTEIN P100"/>
    <property type="match status" value="1"/>
</dbReference>
<dbReference type="Proteomes" id="UP001155057">
    <property type="component" value="Unassembled WGS sequence"/>
</dbReference>
<accession>A0A9X2V7B7</accession>